<feature type="compositionally biased region" description="Basic and acidic residues" evidence="1">
    <location>
        <begin position="421"/>
        <end position="467"/>
    </location>
</feature>
<evidence type="ECO:0000256" key="1">
    <source>
        <dbReference type="SAM" id="MobiDB-lite"/>
    </source>
</evidence>
<feature type="compositionally biased region" description="Polar residues" evidence="1">
    <location>
        <begin position="206"/>
        <end position="222"/>
    </location>
</feature>
<evidence type="ECO:0000313" key="6">
    <source>
        <dbReference type="Proteomes" id="UP000255139"/>
    </source>
</evidence>
<sequence>MGKRIIALVAIIIFGLAVFITASYLNTSNKESVLDLPSSHSSNKVSNEQSNKTMNNDISNQNIRQTNIEQTSTTSKNNQNQLSNNSNIRENNIDETNISNAIAESQRNPKNQSPYNKQNAYTIKNEATKDSKIEQNTQGGKKPIETSLNDNIKRELTQDKDKIKQNEKIQIEASNNDKSNIAAKDSHHSYRSSNQTNKDKNDKSIEITQNKAKSSKDSNSLQKHSDIQDKNQETIKNESLDKLDKDKQTQDNVVIELDSKDKEIYSNKLAQNKVKEDSKDKNQNDDILKDETSKQKEVANKDFNEDNVKENIEEQRQDKTGDNLNSDKIAQDKIMLNAQNQIAKKLNLNNTEQNKAIGSEKDEIALNKEGKEQIEIQIQVESNEAIDELSKDNGIKIDEVTDQDLQSDLYIILRNMQNKVKEDSKDKNQNDDILKDETSKQKEVANKDFNEDNVKENIEEQRQDKTGDNLNSDNAIKDYISESKANDLDSNKAIENEDFKKNENKEQNELIIGLDSNNQIKDEINEKAKELNLNQAQNKESYIKKAQKENLNYISEIDYNEIIQSLNTDYDTSQQYYKCDSMPRCNDRAVIQKVIISSIRSHAKARYKEELAKKGEQVAKNFIELWDNTSETVIPKLTSHVSDVREQSFDNNKLMRICKARYYTEVLEDFGNGWSDKKGDKSPMYEASYRITCNNDNLIVKIVSDTIQITNKNKNPIKSNQSNLPNKVNLPLCTDDIVYKKLALVSMNSQAQIRAKEEMRRNGKQSLEKFMQLWEKTQSIIYNKIVSRIENIQSKGLDNNAKSRICSANYYTEVLEDFGNGWSDKKGDKSAKYEIYFTIRYIDEDESDVTIKILSQNKMRRQ</sequence>
<reference evidence="4 5" key="1">
    <citation type="journal article" date="2014" name="Genome Announc.">
        <title>Draft genome sequences of eight enterohepatic helicobacter species isolated from both laboratory and wild rodents.</title>
        <authorList>
            <person name="Sheh A."/>
            <person name="Shen Z."/>
            <person name="Fox J.G."/>
        </authorList>
    </citation>
    <scope>NUCLEOTIDE SEQUENCE [LARGE SCALE GENOMIC DNA]</scope>
    <source>
        <strain evidence="4 5">ST1</strain>
    </source>
</reference>
<feature type="compositionally biased region" description="Polar residues" evidence="1">
    <location>
        <begin position="38"/>
        <end position="69"/>
    </location>
</feature>
<protein>
    <submittedName>
        <fullName evidence="3">Uncharacterized protein</fullName>
    </submittedName>
</protein>
<feature type="compositionally biased region" description="Basic and acidic residues" evidence="1">
    <location>
        <begin position="274"/>
        <end position="321"/>
    </location>
</feature>
<proteinExistence type="predicted"/>
<name>A0A377PUH2_9HELI</name>
<dbReference type="EMBL" id="JRPD02000003">
    <property type="protein sequence ID" value="TLE01176.1"/>
    <property type="molecule type" value="Genomic_DNA"/>
</dbReference>
<organism evidence="3 6">
    <name type="scientific">Helicobacter muridarum</name>
    <dbReference type="NCBI Taxonomy" id="216"/>
    <lineage>
        <taxon>Bacteria</taxon>
        <taxon>Pseudomonadati</taxon>
        <taxon>Campylobacterota</taxon>
        <taxon>Epsilonproteobacteria</taxon>
        <taxon>Campylobacterales</taxon>
        <taxon>Helicobacteraceae</taxon>
        <taxon>Helicobacter</taxon>
    </lineage>
</organism>
<reference evidence="3 6" key="2">
    <citation type="submission" date="2018-06" db="EMBL/GenBank/DDBJ databases">
        <authorList>
            <consortium name="Pathogen Informatics"/>
            <person name="Doyle S."/>
        </authorList>
    </citation>
    <scope>NUCLEOTIDE SEQUENCE [LARGE SCALE GENOMIC DNA]</scope>
    <source>
        <strain evidence="3 6">NCTC12714</strain>
    </source>
</reference>
<evidence type="ECO:0000313" key="4">
    <source>
        <dbReference type="EMBL" id="TLE01176.1"/>
    </source>
</evidence>
<gene>
    <name evidence="4" type="ORF">LS73_002590</name>
    <name evidence="3" type="ORF">NCTC12714_00842</name>
</gene>
<evidence type="ECO:0000313" key="3">
    <source>
        <dbReference type="EMBL" id="STQ86052.1"/>
    </source>
</evidence>
<feature type="compositionally biased region" description="Basic and acidic residues" evidence="1">
    <location>
        <begin position="151"/>
        <end position="170"/>
    </location>
</feature>
<dbReference type="Proteomes" id="UP000255139">
    <property type="component" value="Unassembled WGS sequence"/>
</dbReference>
<feature type="region of interest" description="Disordered" evidence="1">
    <location>
        <begin position="121"/>
        <end position="247"/>
    </location>
</feature>
<dbReference type="Proteomes" id="UP000029922">
    <property type="component" value="Unassembled WGS sequence"/>
</dbReference>
<dbReference type="EMBL" id="UGJE01000002">
    <property type="protein sequence ID" value="STQ86052.1"/>
    <property type="molecule type" value="Genomic_DNA"/>
</dbReference>
<evidence type="ECO:0000256" key="2">
    <source>
        <dbReference type="SAM" id="Phobius"/>
    </source>
</evidence>
<keyword evidence="6" id="KW-1185">Reference proteome</keyword>
<feature type="compositionally biased region" description="Basic and acidic residues" evidence="1">
    <location>
        <begin position="223"/>
        <end position="247"/>
    </location>
</feature>
<keyword evidence="2" id="KW-0472">Membrane</keyword>
<evidence type="ECO:0000313" key="5">
    <source>
        <dbReference type="Proteomes" id="UP000029922"/>
    </source>
</evidence>
<dbReference type="RefSeq" id="WP_104692260.1">
    <property type="nucleotide sequence ID" value="NZ_FZML01000032.1"/>
</dbReference>
<feature type="compositionally biased region" description="Low complexity" evidence="1">
    <location>
        <begin position="70"/>
        <end position="87"/>
    </location>
</feature>
<keyword evidence="2" id="KW-1133">Transmembrane helix</keyword>
<feature type="region of interest" description="Disordered" evidence="1">
    <location>
        <begin position="274"/>
        <end position="325"/>
    </location>
</feature>
<feature type="transmembrane region" description="Helical" evidence="2">
    <location>
        <begin position="5"/>
        <end position="25"/>
    </location>
</feature>
<feature type="region of interest" description="Disordered" evidence="1">
    <location>
        <begin position="421"/>
        <end position="473"/>
    </location>
</feature>
<feature type="region of interest" description="Disordered" evidence="1">
    <location>
        <begin position="32"/>
        <end position="92"/>
    </location>
</feature>
<accession>A0A377PUH2</accession>
<dbReference type="AlphaFoldDB" id="A0A377PUH2"/>
<dbReference type="OrthoDB" id="5330169at2"/>
<keyword evidence="2" id="KW-0812">Transmembrane</keyword>
<dbReference type="STRING" id="216.LS73_01545"/>